<dbReference type="InterPro" id="IPR051206">
    <property type="entry name" value="NAMLAA_amidase_2"/>
</dbReference>
<proteinExistence type="predicted"/>
<dbReference type="InterPro" id="IPR036505">
    <property type="entry name" value="Amidase/PGRP_sf"/>
</dbReference>
<dbReference type="Pfam" id="PF01510">
    <property type="entry name" value="Amidase_2"/>
    <property type="match status" value="1"/>
</dbReference>
<sequence>MRVFAGSLFFAIVISALVYSCAHNPYAKTNRFYKKQAKQLANNLKPVPNKLLLDSAIMPVYAVATTNFDLRKPNFVIIHHTAQNSCEQTLKTFTLQRTKVSAHYVICKDGTIHHMLNDYLRAWQAGVSKWGNFTDINSSSIGIELDNNGNETFPEAQITSLMKLLDTLKSHYSIPAANFIGHADVAPGRKNDPSHYFPWQALSQRGFGLWYDTTAVVVPEYFNTTQALRIIGYNVKDTLAAIRSFKIHFVPQDTVLIKTLTDDDRKILFDLERRYQ</sequence>
<keyword evidence="7" id="KW-1185">Reference proteome</keyword>
<accession>A0ABX3P509</accession>
<dbReference type="PROSITE" id="PS51257">
    <property type="entry name" value="PROKAR_LIPOPROTEIN"/>
    <property type="match status" value="1"/>
</dbReference>
<dbReference type="RefSeq" id="WP_014222853.1">
    <property type="nucleotide sequence ID" value="NZ_LWBO01000001.1"/>
</dbReference>
<comment type="caution">
    <text evidence="6">The sequence shown here is derived from an EMBL/GenBank/DDBJ whole genome shotgun (WGS) entry which is preliminary data.</text>
</comment>
<dbReference type="EMBL" id="LWBO01000001">
    <property type="protein sequence ID" value="OQP55259.1"/>
    <property type="molecule type" value="Genomic_DNA"/>
</dbReference>
<keyword evidence="4" id="KW-0961">Cell wall biogenesis/degradation</keyword>
<protein>
    <recommendedName>
        <fullName evidence="2">N-acetylmuramoyl-L-alanine amidase</fullName>
        <ecNumber evidence="2">3.5.1.28</ecNumber>
    </recommendedName>
</protein>
<dbReference type="PANTHER" id="PTHR30417:SF1">
    <property type="entry name" value="N-ACETYLMURAMOYL-L-ALANINE AMIDASE AMID"/>
    <property type="match status" value="1"/>
</dbReference>
<dbReference type="SMART" id="SM00644">
    <property type="entry name" value="Ami_2"/>
    <property type="match status" value="1"/>
</dbReference>
<gene>
    <name evidence="6" type="ORF">A4D02_02815</name>
</gene>
<evidence type="ECO:0000256" key="2">
    <source>
        <dbReference type="ARBA" id="ARBA00011901"/>
    </source>
</evidence>
<evidence type="ECO:0000313" key="6">
    <source>
        <dbReference type="EMBL" id="OQP55259.1"/>
    </source>
</evidence>
<dbReference type="SUPFAM" id="SSF55846">
    <property type="entry name" value="N-acetylmuramoyl-L-alanine amidase-like"/>
    <property type="match status" value="1"/>
</dbReference>
<evidence type="ECO:0000313" key="7">
    <source>
        <dbReference type="Proteomes" id="UP000192277"/>
    </source>
</evidence>
<name>A0ABX3P509_9BACT</name>
<evidence type="ECO:0000256" key="1">
    <source>
        <dbReference type="ARBA" id="ARBA00001561"/>
    </source>
</evidence>
<dbReference type="Proteomes" id="UP000192277">
    <property type="component" value="Unassembled WGS sequence"/>
</dbReference>
<dbReference type="PANTHER" id="PTHR30417">
    <property type="entry name" value="N-ACETYLMURAMOYL-L-ALANINE AMIDASE AMID"/>
    <property type="match status" value="1"/>
</dbReference>
<reference evidence="6 7" key="1">
    <citation type="submission" date="2016-04" db="EMBL/GenBank/DDBJ databases">
        <authorList>
            <person name="Chen L."/>
            <person name="Zhuang W."/>
            <person name="Wang G."/>
        </authorList>
    </citation>
    <scope>NUCLEOTIDE SEQUENCE [LARGE SCALE GENOMIC DNA]</scope>
    <source>
        <strain evidence="7">GR20</strain>
    </source>
</reference>
<organism evidence="6 7">
    <name type="scientific">Niastella koreensis</name>
    <dbReference type="NCBI Taxonomy" id="354356"/>
    <lineage>
        <taxon>Bacteria</taxon>
        <taxon>Pseudomonadati</taxon>
        <taxon>Bacteroidota</taxon>
        <taxon>Chitinophagia</taxon>
        <taxon>Chitinophagales</taxon>
        <taxon>Chitinophagaceae</taxon>
        <taxon>Niastella</taxon>
    </lineage>
</organism>
<feature type="domain" description="N-acetylmuramoyl-L-alanine amidase" evidence="5">
    <location>
        <begin position="63"/>
        <end position="194"/>
    </location>
</feature>
<dbReference type="InterPro" id="IPR002502">
    <property type="entry name" value="Amidase_domain"/>
</dbReference>
<evidence type="ECO:0000256" key="3">
    <source>
        <dbReference type="ARBA" id="ARBA00022801"/>
    </source>
</evidence>
<evidence type="ECO:0000259" key="5">
    <source>
        <dbReference type="SMART" id="SM00644"/>
    </source>
</evidence>
<evidence type="ECO:0000256" key="4">
    <source>
        <dbReference type="ARBA" id="ARBA00023316"/>
    </source>
</evidence>
<keyword evidence="3" id="KW-0378">Hydrolase</keyword>
<dbReference type="Gene3D" id="3.40.80.10">
    <property type="entry name" value="Peptidoglycan recognition protein-like"/>
    <property type="match status" value="1"/>
</dbReference>
<dbReference type="EC" id="3.5.1.28" evidence="2"/>
<comment type="catalytic activity">
    <reaction evidence="1">
        <text>Hydrolyzes the link between N-acetylmuramoyl residues and L-amino acid residues in certain cell-wall glycopeptides.</text>
        <dbReference type="EC" id="3.5.1.28"/>
    </reaction>
</comment>
<dbReference type="CDD" id="cd06583">
    <property type="entry name" value="PGRP"/>
    <property type="match status" value="1"/>
</dbReference>